<evidence type="ECO:0000259" key="5">
    <source>
        <dbReference type="PROSITE" id="PS50893"/>
    </source>
</evidence>
<dbReference type="Gene3D" id="2.40.50.100">
    <property type="match status" value="1"/>
</dbReference>
<accession>A0ABV6IQ35</accession>
<evidence type="ECO:0000256" key="4">
    <source>
        <dbReference type="ARBA" id="ARBA00022840"/>
    </source>
</evidence>
<dbReference type="InterPro" id="IPR027417">
    <property type="entry name" value="P-loop_NTPase"/>
</dbReference>
<dbReference type="SUPFAM" id="SSF50331">
    <property type="entry name" value="MOP-like"/>
    <property type="match status" value="1"/>
</dbReference>
<dbReference type="EMBL" id="JBHLVZ010000011">
    <property type="protein sequence ID" value="MFC0385695.1"/>
    <property type="molecule type" value="Genomic_DNA"/>
</dbReference>
<dbReference type="Pfam" id="PF00005">
    <property type="entry name" value="ABC_tran"/>
    <property type="match status" value="1"/>
</dbReference>
<protein>
    <submittedName>
        <fullName evidence="6">ABC transporter ATP-binding protein</fullName>
    </submittedName>
</protein>
<dbReference type="SMART" id="SM00382">
    <property type="entry name" value="AAA"/>
    <property type="match status" value="1"/>
</dbReference>
<organism evidence="6 7">
    <name type="scientific">Muricoccus vinaceus</name>
    <dbReference type="NCBI Taxonomy" id="424704"/>
    <lineage>
        <taxon>Bacteria</taxon>
        <taxon>Pseudomonadati</taxon>
        <taxon>Pseudomonadota</taxon>
        <taxon>Alphaproteobacteria</taxon>
        <taxon>Acetobacterales</taxon>
        <taxon>Roseomonadaceae</taxon>
        <taxon>Muricoccus</taxon>
    </lineage>
</organism>
<dbReference type="InterPro" id="IPR003439">
    <property type="entry name" value="ABC_transporter-like_ATP-bd"/>
</dbReference>
<dbReference type="SUPFAM" id="SSF52540">
    <property type="entry name" value="P-loop containing nucleoside triphosphate hydrolases"/>
    <property type="match status" value="1"/>
</dbReference>
<comment type="caution">
    <text evidence="6">The sequence shown here is derived from an EMBL/GenBank/DDBJ whole genome shotgun (WGS) entry which is preliminary data.</text>
</comment>
<dbReference type="InterPro" id="IPR013611">
    <property type="entry name" value="Transp-assoc_OB_typ2"/>
</dbReference>
<dbReference type="InterPro" id="IPR012340">
    <property type="entry name" value="NA-bd_OB-fold"/>
</dbReference>
<dbReference type="InterPro" id="IPR017871">
    <property type="entry name" value="ABC_transporter-like_CS"/>
</dbReference>
<dbReference type="PROSITE" id="PS00211">
    <property type="entry name" value="ABC_TRANSPORTER_1"/>
    <property type="match status" value="1"/>
</dbReference>
<evidence type="ECO:0000256" key="1">
    <source>
        <dbReference type="ARBA" id="ARBA00005417"/>
    </source>
</evidence>
<dbReference type="PANTHER" id="PTHR43875:SF1">
    <property type="entry name" value="OSMOPROTECTIVE COMPOUNDS UPTAKE ATP-BINDING PROTEIN GGTA"/>
    <property type="match status" value="1"/>
</dbReference>
<dbReference type="Gene3D" id="3.40.50.300">
    <property type="entry name" value="P-loop containing nucleotide triphosphate hydrolases"/>
    <property type="match status" value="1"/>
</dbReference>
<dbReference type="RefSeq" id="WP_377049843.1">
    <property type="nucleotide sequence ID" value="NZ_JBHLVZ010000011.1"/>
</dbReference>
<comment type="similarity">
    <text evidence="1">Belongs to the ABC transporter superfamily.</text>
</comment>
<sequence length="375" mass="40434">MATVQLQDVCKRYGGVGSLAAVEDVSLTVADGEFMVLLGPSGCGKSTTLRMIAGLESISDGRLAIDGRPMNAVPAKDRDIAMVFQSYALYPHMTVAENLSFGLKRRGTPRAEIERRVNETAEMLGLTEYLARRPAALSGGQRQRVALGRAIVREPKVFLFDEPLSNLDAALRVATRNELTRLHRRLGATMIYVTHDQVEAMTMGSRICVMNRGRIAQVGAPLDVYRNPADTFVARFLGSPPMNLLPARLHRTPTGARVHVAGSEFPLTRWSDAALANIDEVTFGIRPEDMHLLPAAAPPQPAISGTVASVEPLGAETLLLVDTKGGEVTARLHRDTAARPGETVRLAVPASAAYLFDPDGRAIAADRVPQDEALN</sequence>
<dbReference type="CDD" id="cd03301">
    <property type="entry name" value="ABC_MalK_N"/>
    <property type="match status" value="1"/>
</dbReference>
<keyword evidence="3" id="KW-0547">Nucleotide-binding</keyword>
<dbReference type="Gene3D" id="2.40.50.140">
    <property type="entry name" value="Nucleic acid-binding proteins"/>
    <property type="match status" value="1"/>
</dbReference>
<keyword evidence="7" id="KW-1185">Reference proteome</keyword>
<evidence type="ECO:0000313" key="7">
    <source>
        <dbReference type="Proteomes" id="UP001589789"/>
    </source>
</evidence>
<dbReference type="Pfam" id="PF08402">
    <property type="entry name" value="TOBE_2"/>
    <property type="match status" value="1"/>
</dbReference>
<evidence type="ECO:0000256" key="2">
    <source>
        <dbReference type="ARBA" id="ARBA00022448"/>
    </source>
</evidence>
<dbReference type="Proteomes" id="UP001589789">
    <property type="component" value="Unassembled WGS sequence"/>
</dbReference>
<dbReference type="InterPro" id="IPR003593">
    <property type="entry name" value="AAA+_ATPase"/>
</dbReference>
<dbReference type="PROSITE" id="PS50893">
    <property type="entry name" value="ABC_TRANSPORTER_2"/>
    <property type="match status" value="1"/>
</dbReference>
<name>A0ABV6IQ35_9PROT</name>
<dbReference type="NCBIfam" id="NF008653">
    <property type="entry name" value="PRK11650.1"/>
    <property type="match status" value="1"/>
</dbReference>
<dbReference type="InterPro" id="IPR047641">
    <property type="entry name" value="ABC_transpr_MalK/UgpC-like"/>
</dbReference>
<reference evidence="6 7" key="1">
    <citation type="submission" date="2024-09" db="EMBL/GenBank/DDBJ databases">
        <authorList>
            <person name="Sun Q."/>
            <person name="Mori K."/>
        </authorList>
    </citation>
    <scope>NUCLEOTIDE SEQUENCE [LARGE SCALE GENOMIC DNA]</scope>
    <source>
        <strain evidence="6 7">CCM 7468</strain>
    </source>
</reference>
<keyword evidence="4 6" id="KW-0067">ATP-binding</keyword>
<evidence type="ECO:0000313" key="6">
    <source>
        <dbReference type="EMBL" id="MFC0385695.1"/>
    </source>
</evidence>
<evidence type="ECO:0000256" key="3">
    <source>
        <dbReference type="ARBA" id="ARBA00022741"/>
    </source>
</evidence>
<dbReference type="InterPro" id="IPR008995">
    <property type="entry name" value="Mo/tungstate-bd_C_term_dom"/>
</dbReference>
<gene>
    <name evidence="6" type="ORF">ACFFIC_09010</name>
</gene>
<dbReference type="GO" id="GO:0005524">
    <property type="term" value="F:ATP binding"/>
    <property type="evidence" value="ECO:0007669"/>
    <property type="project" value="UniProtKB-KW"/>
</dbReference>
<feature type="domain" description="ABC transporter" evidence="5">
    <location>
        <begin position="4"/>
        <end position="237"/>
    </location>
</feature>
<keyword evidence="2" id="KW-0813">Transport</keyword>
<dbReference type="InterPro" id="IPR015855">
    <property type="entry name" value="ABC_transpr_MalK-like"/>
</dbReference>
<proteinExistence type="inferred from homology"/>
<dbReference type="PANTHER" id="PTHR43875">
    <property type="entry name" value="MALTODEXTRIN IMPORT ATP-BINDING PROTEIN MSMX"/>
    <property type="match status" value="1"/>
</dbReference>